<protein>
    <submittedName>
        <fullName evidence="2">Uncharacterized protein</fullName>
    </submittedName>
</protein>
<keyword evidence="3" id="KW-1185">Reference proteome</keyword>
<feature type="compositionally biased region" description="Acidic residues" evidence="1">
    <location>
        <begin position="44"/>
        <end position="54"/>
    </location>
</feature>
<gene>
    <name evidence="2" type="ORF">EGD98_19800</name>
</gene>
<proteinExistence type="predicted"/>
<feature type="region of interest" description="Disordered" evidence="1">
    <location>
        <begin position="30"/>
        <end position="77"/>
    </location>
</feature>
<dbReference type="Proteomes" id="UP000783863">
    <property type="component" value="Unassembled WGS sequence"/>
</dbReference>
<feature type="compositionally biased region" description="Basic and acidic residues" evidence="1">
    <location>
        <begin position="66"/>
        <end position="77"/>
    </location>
</feature>
<dbReference type="AlphaFoldDB" id="A0A8J8CD31"/>
<reference evidence="2" key="1">
    <citation type="submission" date="2021-06" db="EMBL/GenBank/DDBJ databases">
        <title>Halomicroarcula sp. F24A a new haloarchaeum isolated from saline soil.</title>
        <authorList>
            <person name="Duran-Viseras A."/>
            <person name="Sanchez-Porro C."/>
            <person name="Ventosa A."/>
        </authorList>
    </citation>
    <scope>NUCLEOTIDE SEQUENCE</scope>
    <source>
        <strain evidence="2">F24A</strain>
    </source>
</reference>
<name>A0A8J8CD31_9EURY</name>
<evidence type="ECO:0000256" key="1">
    <source>
        <dbReference type="SAM" id="MobiDB-lite"/>
    </source>
</evidence>
<organism evidence="2 3">
    <name type="scientific">Haloarcula salinisoli</name>
    <dbReference type="NCBI Taxonomy" id="2487746"/>
    <lineage>
        <taxon>Archaea</taxon>
        <taxon>Methanobacteriati</taxon>
        <taxon>Methanobacteriota</taxon>
        <taxon>Stenosarchaea group</taxon>
        <taxon>Halobacteria</taxon>
        <taxon>Halobacteriales</taxon>
        <taxon>Haloarculaceae</taxon>
        <taxon>Haloarcula</taxon>
    </lineage>
</organism>
<comment type="caution">
    <text evidence="2">The sequence shown here is derived from an EMBL/GenBank/DDBJ whole genome shotgun (WGS) entry which is preliminary data.</text>
</comment>
<evidence type="ECO:0000313" key="3">
    <source>
        <dbReference type="Proteomes" id="UP000783863"/>
    </source>
</evidence>
<evidence type="ECO:0000313" key="2">
    <source>
        <dbReference type="EMBL" id="MBX0305893.1"/>
    </source>
</evidence>
<dbReference type="RefSeq" id="WP_220590083.1">
    <property type="nucleotide sequence ID" value="NZ_RKLQ01000006.1"/>
</dbReference>
<dbReference type="EMBL" id="RKLQ01000006">
    <property type="protein sequence ID" value="MBX0305893.1"/>
    <property type="molecule type" value="Genomic_DNA"/>
</dbReference>
<accession>A0A8J8CD31</accession>
<sequence length="77" mass="7993">MSDLLVTQTSEAGEFGWAAPSTLRTLAAGPFTIGSGTDRGVVETDLDIDPESWEAEPGSDSGSEEGQLRHGGVEPES</sequence>